<dbReference type="AlphaFoldDB" id="A0A2N9JIV3"/>
<dbReference type="Proteomes" id="UP000238164">
    <property type="component" value="Chromosome 1"/>
</dbReference>
<reference evidence="1 2" key="1">
    <citation type="submission" date="2018-02" db="EMBL/GenBank/DDBJ databases">
        <authorList>
            <person name="Cohen D.B."/>
            <person name="Kent A.D."/>
        </authorList>
    </citation>
    <scope>NUCLEOTIDE SEQUENCE [LARGE SCALE GENOMIC DNA]</scope>
    <source>
        <strain evidence="1">1</strain>
    </source>
</reference>
<sequence>MGLMVRLRGLDKLDRLGRYSASGVAARYTQRPPLRTKADRSV</sequence>
<accession>A0A2N9JIV3</accession>
<name>A0A2N9JIV3_9ACTN</name>
<keyword evidence="2" id="KW-1185">Reference proteome</keyword>
<dbReference type="EMBL" id="LT985188">
    <property type="protein sequence ID" value="SPD87994.1"/>
    <property type="molecule type" value="Genomic_DNA"/>
</dbReference>
<evidence type="ECO:0000313" key="2">
    <source>
        <dbReference type="Proteomes" id="UP000238164"/>
    </source>
</evidence>
<dbReference type="KEGG" id="mgg:MPLG2_2964"/>
<gene>
    <name evidence="1" type="ORF">MPLG2_2964</name>
</gene>
<protein>
    <submittedName>
        <fullName evidence="1">Uncharacterized protein</fullName>
    </submittedName>
</protein>
<proteinExistence type="predicted"/>
<evidence type="ECO:0000313" key="1">
    <source>
        <dbReference type="EMBL" id="SPD87994.1"/>
    </source>
</evidence>
<organism evidence="1 2">
    <name type="scientific">Micropruina glycogenica</name>
    <dbReference type="NCBI Taxonomy" id="75385"/>
    <lineage>
        <taxon>Bacteria</taxon>
        <taxon>Bacillati</taxon>
        <taxon>Actinomycetota</taxon>
        <taxon>Actinomycetes</taxon>
        <taxon>Propionibacteriales</taxon>
        <taxon>Nocardioidaceae</taxon>
        <taxon>Micropruina</taxon>
    </lineage>
</organism>